<dbReference type="AlphaFoldDB" id="E4L938"/>
<evidence type="ECO:0000256" key="2">
    <source>
        <dbReference type="ARBA" id="ARBA00010876"/>
    </source>
</evidence>
<feature type="domain" description="RNA-binding S4" evidence="7">
    <location>
        <begin position="13"/>
        <end position="85"/>
    </location>
</feature>
<gene>
    <name evidence="8" type="ORF">HMPREF9220_0592</name>
</gene>
<dbReference type="CDD" id="cd00165">
    <property type="entry name" value="S4"/>
    <property type="match status" value="1"/>
</dbReference>
<dbReference type="GO" id="GO:0000455">
    <property type="term" value="P:enzyme-directed rRNA pseudouridine synthesis"/>
    <property type="evidence" value="ECO:0007669"/>
    <property type="project" value="UniProtKB-ARBA"/>
</dbReference>
<keyword evidence="6" id="KW-0694">RNA-binding</keyword>
<dbReference type="Proteomes" id="UP000004594">
    <property type="component" value="Unassembled WGS sequence"/>
</dbReference>
<dbReference type="EMBL" id="AENT01000019">
    <property type="protein sequence ID" value="EFR42704.1"/>
    <property type="molecule type" value="Genomic_DNA"/>
</dbReference>
<dbReference type="GO" id="GO:0003723">
    <property type="term" value="F:RNA binding"/>
    <property type="evidence" value="ECO:0007669"/>
    <property type="project" value="UniProtKB-KW"/>
</dbReference>
<dbReference type="CDD" id="cd02869">
    <property type="entry name" value="PseudoU_synth_RluA_like"/>
    <property type="match status" value="1"/>
</dbReference>
<accession>E4L938</accession>
<evidence type="ECO:0000256" key="5">
    <source>
        <dbReference type="ARBA" id="ARBA00033164"/>
    </source>
</evidence>
<dbReference type="eggNOG" id="COG0564">
    <property type="taxonomic scope" value="Bacteria"/>
</dbReference>
<comment type="similarity">
    <text evidence="2">Belongs to the pseudouridine synthase RluA family.</text>
</comment>
<dbReference type="SUPFAM" id="SSF55120">
    <property type="entry name" value="Pseudouridine synthase"/>
    <property type="match status" value="1"/>
</dbReference>
<dbReference type="InterPro" id="IPR050188">
    <property type="entry name" value="RluA_PseudoU_synthase"/>
</dbReference>
<dbReference type="InterPro" id="IPR036986">
    <property type="entry name" value="S4_RNA-bd_sf"/>
</dbReference>
<evidence type="ECO:0000256" key="4">
    <source>
        <dbReference type="ARBA" id="ARBA00031870"/>
    </source>
</evidence>
<evidence type="ECO:0000313" key="9">
    <source>
        <dbReference type="Proteomes" id="UP000004594"/>
    </source>
</evidence>
<dbReference type="PROSITE" id="PS50889">
    <property type="entry name" value="S4"/>
    <property type="match status" value="1"/>
</dbReference>
<evidence type="ECO:0000256" key="3">
    <source>
        <dbReference type="ARBA" id="ARBA00023235"/>
    </source>
</evidence>
<dbReference type="Gene3D" id="3.30.2350.10">
    <property type="entry name" value="Pseudouridine synthase"/>
    <property type="match status" value="1"/>
</dbReference>
<dbReference type="Gene3D" id="3.10.290.10">
    <property type="entry name" value="RNA-binding S4 domain"/>
    <property type="match status" value="1"/>
</dbReference>
<dbReference type="OrthoDB" id="9773999at2"/>
<evidence type="ECO:0000259" key="7">
    <source>
        <dbReference type="SMART" id="SM00363"/>
    </source>
</evidence>
<dbReference type="PANTHER" id="PTHR21600:SF83">
    <property type="entry name" value="PSEUDOURIDYLATE SYNTHASE RPUSD4, MITOCHONDRIAL"/>
    <property type="match status" value="1"/>
</dbReference>
<reference evidence="8 9" key="1">
    <citation type="submission" date="2010-11" db="EMBL/GenBank/DDBJ databases">
        <authorList>
            <person name="Durkin A.S."/>
            <person name="Madupu R."/>
            <person name="Torralba M."/>
            <person name="Gillis M."/>
            <person name="Methe B."/>
            <person name="Sutton G."/>
            <person name="Nelson K.E."/>
        </authorList>
    </citation>
    <scope>NUCLEOTIDE SEQUENCE [LARGE SCALE GENOMIC DNA]</scope>
    <source>
        <strain evidence="8 9">UPII 345-E</strain>
    </source>
</reference>
<keyword evidence="3 8" id="KW-0413">Isomerase</keyword>
<dbReference type="PANTHER" id="PTHR21600">
    <property type="entry name" value="MITOCHONDRIAL RNA PSEUDOURIDINE SYNTHASE"/>
    <property type="match status" value="1"/>
</dbReference>
<protein>
    <recommendedName>
        <fullName evidence="4">RNA pseudouridylate synthase</fullName>
    </recommendedName>
    <alternativeName>
        <fullName evidence="5">RNA-uridine isomerase</fullName>
    </alternativeName>
</protein>
<sequence>MREYKISFCDEGQKLIKFLFKLLPGASKSLIYKSLRKKNILYNNKKANGNEIIKSGDVIEIWFSDETLENFSKKESKEILKGNIENFSFKDIILYENEDIIVVNKPKGMLSQRDISRQKSLNDYLLEYIKNSNYSGFKPSICNRLDKNTSGTLICAKTFKIAREINELIKNHVINKKYLCLVFGDIKDDLYLKDYLFKNVENNKAIVSNEKKEGFLEIKTKVHVIKSFKLHEYPVTFLEVTLLTGKFHQIRAHLSYIGHPILGDRKYGNNESLEISKILEIGRQLLHSYSIEFPENHCLKELSGMKIKAPIPKDIMCILNKTKMPTLS</sequence>
<evidence type="ECO:0000256" key="6">
    <source>
        <dbReference type="PROSITE-ProRule" id="PRU00182"/>
    </source>
</evidence>
<dbReference type="RefSeq" id="WP_007554661.1">
    <property type="nucleotide sequence ID" value="NZ_AENT01000019.1"/>
</dbReference>
<dbReference type="InterPro" id="IPR006145">
    <property type="entry name" value="PsdUridine_synth_RsuA/RluA"/>
</dbReference>
<evidence type="ECO:0000313" key="8">
    <source>
        <dbReference type="EMBL" id="EFR42704.1"/>
    </source>
</evidence>
<dbReference type="InterPro" id="IPR002942">
    <property type="entry name" value="S4_RNA-bd"/>
</dbReference>
<dbReference type="SMART" id="SM00363">
    <property type="entry name" value="S4"/>
    <property type="match status" value="1"/>
</dbReference>
<organism evidence="8 9">
    <name type="scientific">Dialister micraerophilus UPII 345-E</name>
    <dbReference type="NCBI Taxonomy" id="910314"/>
    <lineage>
        <taxon>Bacteria</taxon>
        <taxon>Bacillati</taxon>
        <taxon>Bacillota</taxon>
        <taxon>Negativicutes</taxon>
        <taxon>Veillonellales</taxon>
        <taxon>Veillonellaceae</taxon>
        <taxon>Dialister</taxon>
    </lineage>
</organism>
<comment type="catalytic activity">
    <reaction evidence="1">
        <text>a uridine in RNA = a pseudouridine in RNA</text>
        <dbReference type="Rhea" id="RHEA:48348"/>
        <dbReference type="Rhea" id="RHEA-COMP:12068"/>
        <dbReference type="Rhea" id="RHEA-COMP:12069"/>
        <dbReference type="ChEBI" id="CHEBI:65314"/>
        <dbReference type="ChEBI" id="CHEBI:65315"/>
    </reaction>
</comment>
<dbReference type="GO" id="GO:0120159">
    <property type="term" value="F:rRNA pseudouridine synthase activity"/>
    <property type="evidence" value="ECO:0007669"/>
    <property type="project" value="UniProtKB-ARBA"/>
</dbReference>
<proteinExistence type="inferred from homology"/>
<evidence type="ECO:0000256" key="1">
    <source>
        <dbReference type="ARBA" id="ARBA00000073"/>
    </source>
</evidence>
<dbReference type="InterPro" id="IPR020103">
    <property type="entry name" value="PsdUridine_synth_cat_dom_sf"/>
</dbReference>
<name>E4L938_9FIRM</name>
<comment type="caution">
    <text evidence="8">The sequence shown here is derived from an EMBL/GenBank/DDBJ whole genome shotgun (WGS) entry which is preliminary data.</text>
</comment>
<dbReference type="Pfam" id="PF00849">
    <property type="entry name" value="PseudoU_synth_2"/>
    <property type="match status" value="1"/>
</dbReference>